<protein>
    <submittedName>
        <fullName evidence="2">Uncharacterized protein</fullName>
    </submittedName>
</protein>
<keyword evidence="1" id="KW-0812">Transmembrane</keyword>
<feature type="transmembrane region" description="Helical" evidence="1">
    <location>
        <begin position="21"/>
        <end position="40"/>
    </location>
</feature>
<reference evidence="2" key="1">
    <citation type="journal article" date="2014" name="Front. Microbiol.">
        <title>High frequency of phylogenetically diverse reductive dehalogenase-homologous genes in deep subseafloor sedimentary metagenomes.</title>
        <authorList>
            <person name="Kawai M."/>
            <person name="Futagami T."/>
            <person name="Toyoda A."/>
            <person name="Takaki Y."/>
            <person name="Nishi S."/>
            <person name="Hori S."/>
            <person name="Arai W."/>
            <person name="Tsubouchi T."/>
            <person name="Morono Y."/>
            <person name="Uchiyama I."/>
            <person name="Ito T."/>
            <person name="Fujiyama A."/>
            <person name="Inagaki F."/>
            <person name="Takami H."/>
        </authorList>
    </citation>
    <scope>NUCLEOTIDE SEQUENCE</scope>
    <source>
        <strain evidence="2">Expedition CK06-06</strain>
    </source>
</reference>
<name>X1E0W9_9ZZZZ</name>
<evidence type="ECO:0000256" key="1">
    <source>
        <dbReference type="SAM" id="Phobius"/>
    </source>
</evidence>
<dbReference type="EMBL" id="BART01032725">
    <property type="protein sequence ID" value="GAH14050.1"/>
    <property type="molecule type" value="Genomic_DNA"/>
</dbReference>
<sequence length="41" mass="4161">VAISLIGVILGFIAAKDSGRNLNLVVLIVALFRLAIGGGII</sequence>
<keyword evidence="1" id="KW-1133">Transmembrane helix</keyword>
<keyword evidence="1" id="KW-0472">Membrane</keyword>
<evidence type="ECO:0000313" key="2">
    <source>
        <dbReference type="EMBL" id="GAH14050.1"/>
    </source>
</evidence>
<feature type="non-terminal residue" evidence="2">
    <location>
        <position position="1"/>
    </location>
</feature>
<dbReference type="AlphaFoldDB" id="X1E0W9"/>
<organism evidence="2">
    <name type="scientific">marine sediment metagenome</name>
    <dbReference type="NCBI Taxonomy" id="412755"/>
    <lineage>
        <taxon>unclassified sequences</taxon>
        <taxon>metagenomes</taxon>
        <taxon>ecological metagenomes</taxon>
    </lineage>
</organism>
<gene>
    <name evidence="2" type="ORF">S01H4_56471</name>
</gene>
<proteinExistence type="predicted"/>
<comment type="caution">
    <text evidence="2">The sequence shown here is derived from an EMBL/GenBank/DDBJ whole genome shotgun (WGS) entry which is preliminary data.</text>
</comment>
<accession>X1E0W9</accession>